<evidence type="ECO:0000313" key="2">
    <source>
        <dbReference type="Proteomes" id="UP000294881"/>
    </source>
</evidence>
<name>A0A4R2GTW4_9HYPH</name>
<organism evidence="1 2">
    <name type="scientific">Camelimonas lactis</name>
    <dbReference type="NCBI Taxonomy" id="659006"/>
    <lineage>
        <taxon>Bacteria</taxon>
        <taxon>Pseudomonadati</taxon>
        <taxon>Pseudomonadota</taxon>
        <taxon>Alphaproteobacteria</taxon>
        <taxon>Hyphomicrobiales</taxon>
        <taxon>Chelatococcaceae</taxon>
        <taxon>Camelimonas</taxon>
    </lineage>
</organism>
<dbReference type="EMBL" id="SLWL01000009">
    <property type="protein sequence ID" value="TCO12365.1"/>
    <property type="molecule type" value="Genomic_DNA"/>
</dbReference>
<evidence type="ECO:0000313" key="1">
    <source>
        <dbReference type="EMBL" id="TCO12365.1"/>
    </source>
</evidence>
<dbReference type="RefSeq" id="WP_165909980.1">
    <property type="nucleotide sequence ID" value="NZ_JBHUNN010000002.1"/>
</dbReference>
<comment type="caution">
    <text evidence="1">The sequence shown here is derived from an EMBL/GenBank/DDBJ whole genome shotgun (WGS) entry which is preliminary data.</text>
</comment>
<dbReference type="AlphaFoldDB" id="A0A4R2GTW4"/>
<accession>A0A4R2GTW4</accession>
<proteinExistence type="predicted"/>
<sequence>MQDRYAGDIGDYVKLALLRTLSSGRALGVAWYLYPDEGHNGDGRHTRYLQQPEKWRALDPELFDALARVVDAGRSVKAIEASGLMSATYHGAPLTSGSLPWQRRSGWRAAWFESLQSAMQSADIVFADPDNGLVDDDPRRRGKSKFGKQIPVAEALALAHGRSAVIYHHNTRRAGGHDAEVDHWLQQLGPHTLAVRATSHSCRTFFVLNPDAEIQERASRFCNQWSKHGVRLHC</sequence>
<gene>
    <name evidence="1" type="ORF">EV666_10910</name>
</gene>
<dbReference type="Proteomes" id="UP000294881">
    <property type="component" value="Unassembled WGS sequence"/>
</dbReference>
<protein>
    <submittedName>
        <fullName evidence="1">Uncharacterized protein</fullName>
    </submittedName>
</protein>
<keyword evidence="2" id="KW-1185">Reference proteome</keyword>
<reference evidence="1 2" key="1">
    <citation type="submission" date="2019-03" db="EMBL/GenBank/DDBJ databases">
        <title>Genomic Encyclopedia of Type Strains, Phase IV (KMG-IV): sequencing the most valuable type-strain genomes for metagenomic binning, comparative biology and taxonomic classification.</title>
        <authorList>
            <person name="Goeker M."/>
        </authorList>
    </citation>
    <scope>NUCLEOTIDE SEQUENCE [LARGE SCALE GENOMIC DNA]</scope>
    <source>
        <strain evidence="1 2">DSM 22958</strain>
    </source>
</reference>